<feature type="transmembrane region" description="Helical" evidence="7">
    <location>
        <begin position="64"/>
        <end position="86"/>
    </location>
</feature>
<dbReference type="EMBL" id="QWLV01000001">
    <property type="protein sequence ID" value="RHW19290.1"/>
    <property type="molecule type" value="Genomic_DNA"/>
</dbReference>
<proteinExistence type="predicted"/>
<keyword evidence="3 7" id="KW-0812">Transmembrane</keyword>
<evidence type="ECO:0000256" key="3">
    <source>
        <dbReference type="ARBA" id="ARBA00022692"/>
    </source>
</evidence>
<evidence type="ECO:0000313" key="8">
    <source>
        <dbReference type="EMBL" id="RHW19290.1"/>
    </source>
</evidence>
<feature type="transmembrane region" description="Helical" evidence="7">
    <location>
        <begin position="128"/>
        <end position="152"/>
    </location>
</feature>
<organism evidence="8 9">
    <name type="scientific">Sphingomonas gilva</name>
    <dbReference type="NCBI Taxonomy" id="2305907"/>
    <lineage>
        <taxon>Bacteria</taxon>
        <taxon>Pseudomonadati</taxon>
        <taxon>Pseudomonadota</taxon>
        <taxon>Alphaproteobacteria</taxon>
        <taxon>Sphingomonadales</taxon>
        <taxon>Sphingomonadaceae</taxon>
        <taxon>Sphingomonas</taxon>
    </lineage>
</organism>
<keyword evidence="9" id="KW-1185">Reference proteome</keyword>
<feature type="region of interest" description="Disordered" evidence="6">
    <location>
        <begin position="12"/>
        <end position="31"/>
    </location>
</feature>
<reference evidence="8 9" key="1">
    <citation type="submission" date="2018-08" db="EMBL/GenBank/DDBJ databases">
        <title>The multiple taxonomic identification of Sphingomonas gilva.</title>
        <authorList>
            <person name="Zhu D."/>
            <person name="Zheng S."/>
        </authorList>
    </citation>
    <scope>NUCLEOTIDE SEQUENCE [LARGE SCALE GENOMIC DNA]</scope>
    <source>
        <strain evidence="8 9">ZDH117</strain>
    </source>
</reference>
<dbReference type="GO" id="GO:0005886">
    <property type="term" value="C:plasma membrane"/>
    <property type="evidence" value="ECO:0007669"/>
    <property type="project" value="UniProtKB-SubCell"/>
</dbReference>
<feature type="compositionally biased region" description="Basic and acidic residues" evidence="6">
    <location>
        <begin position="19"/>
        <end position="31"/>
    </location>
</feature>
<feature type="transmembrane region" description="Helical" evidence="7">
    <location>
        <begin position="164"/>
        <end position="193"/>
    </location>
</feature>
<dbReference type="PANTHER" id="PTHR30213">
    <property type="entry name" value="INNER MEMBRANE PROTEIN YHJD"/>
    <property type="match status" value="1"/>
</dbReference>
<keyword evidence="5 7" id="KW-0472">Membrane</keyword>
<evidence type="ECO:0000256" key="6">
    <source>
        <dbReference type="SAM" id="MobiDB-lite"/>
    </source>
</evidence>
<accession>A0A396RRZ1</accession>
<sequence>MDQPIPPVAQTEDVAPMVRARDDGAPGRDAHSPWAMPRAAWWQILKRVWVETGTDNISLASAGVAFFAFLSFVPLIGSVVLIYGLAADPASIASLVRDLFELMPADAASIVSRQLQDLVATASTTKGWALALALATSLYGGMRASSGIIMALNIAYEESETRSFLWLNVVTLAFTAGLVVAGLGLILLSSLLVAMEALLSGWHEAVIWTARGVIWLLAGAALSFLVAVTYRYAPDRARAKWVWITPGSLLMTIGGLILTAGFSTYVAHFGSYNATYGALGAIVVFLLWLYLLAYLLCIGAEVNAELEKQTAIDTTAGRSRAAGKRGAAVADLVAVAPQE</sequence>
<protein>
    <submittedName>
        <fullName evidence="8">YihY/virulence factor BrkB family protein</fullName>
    </submittedName>
</protein>
<dbReference type="OrthoDB" id="9781030at2"/>
<dbReference type="AlphaFoldDB" id="A0A396RRZ1"/>
<comment type="caution">
    <text evidence="8">The sequence shown here is derived from an EMBL/GenBank/DDBJ whole genome shotgun (WGS) entry which is preliminary data.</text>
</comment>
<name>A0A396RRZ1_9SPHN</name>
<evidence type="ECO:0000256" key="7">
    <source>
        <dbReference type="SAM" id="Phobius"/>
    </source>
</evidence>
<keyword evidence="4 7" id="KW-1133">Transmembrane helix</keyword>
<evidence type="ECO:0000256" key="5">
    <source>
        <dbReference type="ARBA" id="ARBA00023136"/>
    </source>
</evidence>
<dbReference type="Pfam" id="PF03631">
    <property type="entry name" value="Virul_fac_BrkB"/>
    <property type="match status" value="1"/>
</dbReference>
<dbReference type="RefSeq" id="WP_118862795.1">
    <property type="nucleotide sequence ID" value="NZ_QWLV01000001.1"/>
</dbReference>
<gene>
    <name evidence="8" type="ORF">D1610_04060</name>
</gene>
<evidence type="ECO:0000313" key="9">
    <source>
        <dbReference type="Proteomes" id="UP000266693"/>
    </source>
</evidence>
<dbReference type="Proteomes" id="UP000266693">
    <property type="component" value="Unassembled WGS sequence"/>
</dbReference>
<keyword evidence="2" id="KW-1003">Cell membrane</keyword>
<dbReference type="InterPro" id="IPR017039">
    <property type="entry name" value="Virul_fac_BrkB"/>
</dbReference>
<dbReference type="PANTHER" id="PTHR30213:SF0">
    <property type="entry name" value="UPF0761 MEMBRANE PROTEIN YIHY"/>
    <property type="match status" value="1"/>
</dbReference>
<evidence type="ECO:0000256" key="1">
    <source>
        <dbReference type="ARBA" id="ARBA00004651"/>
    </source>
</evidence>
<evidence type="ECO:0000256" key="4">
    <source>
        <dbReference type="ARBA" id="ARBA00022989"/>
    </source>
</evidence>
<comment type="subcellular location">
    <subcellularLocation>
        <location evidence="1">Cell membrane</location>
        <topology evidence="1">Multi-pass membrane protein</topology>
    </subcellularLocation>
</comment>
<feature type="transmembrane region" description="Helical" evidence="7">
    <location>
        <begin position="241"/>
        <end position="262"/>
    </location>
</feature>
<dbReference type="PIRSF" id="PIRSF035875">
    <property type="entry name" value="RNase_BN"/>
    <property type="match status" value="1"/>
</dbReference>
<feature type="transmembrane region" description="Helical" evidence="7">
    <location>
        <begin position="274"/>
        <end position="298"/>
    </location>
</feature>
<feature type="transmembrane region" description="Helical" evidence="7">
    <location>
        <begin position="205"/>
        <end position="229"/>
    </location>
</feature>
<evidence type="ECO:0000256" key="2">
    <source>
        <dbReference type="ARBA" id="ARBA00022475"/>
    </source>
</evidence>